<evidence type="ECO:0000313" key="2">
    <source>
        <dbReference type="Proteomes" id="UP000002037"/>
    </source>
</evidence>
<name>C5MHY5_CANTT</name>
<keyword evidence="2" id="KW-1185">Reference proteome</keyword>
<sequence length="142" mass="16879">MKLLSSARHIHIIPDDINHHEFKKKGHTNTFPFKNYTILAICNWFPIFIHEHGLKQYHVGTFNFLSSIESNSNIDDIFTSSAFFLYCYLFFKQTNNPCFFFFYYNQRNTKNYETIEITNIRSKMFGLIISVIYTTHVSLINV</sequence>
<dbReference type="KEGG" id="ctp:CTRG_05678"/>
<dbReference type="AlphaFoldDB" id="C5MHY5"/>
<dbReference type="EMBL" id="GG692403">
    <property type="protein sequence ID" value="EER30682.1"/>
    <property type="molecule type" value="Genomic_DNA"/>
</dbReference>
<dbReference type="Proteomes" id="UP000002037">
    <property type="component" value="Unassembled WGS sequence"/>
</dbReference>
<dbReference type="GeneID" id="8300893"/>
<organism evidence="1 2">
    <name type="scientific">Candida tropicalis (strain ATCC MYA-3404 / T1)</name>
    <name type="common">Yeast</name>
    <dbReference type="NCBI Taxonomy" id="294747"/>
    <lineage>
        <taxon>Eukaryota</taxon>
        <taxon>Fungi</taxon>
        <taxon>Dikarya</taxon>
        <taxon>Ascomycota</taxon>
        <taxon>Saccharomycotina</taxon>
        <taxon>Pichiomycetes</taxon>
        <taxon>Debaryomycetaceae</taxon>
        <taxon>Candida/Lodderomyces clade</taxon>
        <taxon>Candida</taxon>
    </lineage>
</organism>
<reference evidence="1 2" key="1">
    <citation type="journal article" date="2009" name="Nature">
        <title>Evolution of pathogenicity and sexual reproduction in eight Candida genomes.</title>
        <authorList>
            <person name="Butler G."/>
            <person name="Rasmussen M.D."/>
            <person name="Lin M.F."/>
            <person name="Santos M.A."/>
            <person name="Sakthikumar S."/>
            <person name="Munro C.A."/>
            <person name="Rheinbay E."/>
            <person name="Grabherr M."/>
            <person name="Forche A."/>
            <person name="Reedy J.L."/>
            <person name="Agrafioti I."/>
            <person name="Arnaud M.B."/>
            <person name="Bates S."/>
            <person name="Brown A.J."/>
            <person name="Brunke S."/>
            <person name="Costanzo M.C."/>
            <person name="Fitzpatrick D.A."/>
            <person name="de Groot P.W."/>
            <person name="Harris D."/>
            <person name="Hoyer L.L."/>
            <person name="Hube B."/>
            <person name="Klis F.M."/>
            <person name="Kodira C."/>
            <person name="Lennard N."/>
            <person name="Logue M.E."/>
            <person name="Martin R."/>
            <person name="Neiman A.M."/>
            <person name="Nikolaou E."/>
            <person name="Quail M.A."/>
            <person name="Quinn J."/>
            <person name="Santos M.C."/>
            <person name="Schmitzberger F.F."/>
            <person name="Sherlock G."/>
            <person name="Shah P."/>
            <person name="Silverstein K.A."/>
            <person name="Skrzypek M.S."/>
            <person name="Soll D."/>
            <person name="Staggs R."/>
            <person name="Stansfield I."/>
            <person name="Stumpf M.P."/>
            <person name="Sudbery P.E."/>
            <person name="Srikantha T."/>
            <person name="Zeng Q."/>
            <person name="Berman J."/>
            <person name="Berriman M."/>
            <person name="Heitman J."/>
            <person name="Gow N.A."/>
            <person name="Lorenz M.C."/>
            <person name="Birren B.W."/>
            <person name="Kellis M."/>
            <person name="Cuomo C.A."/>
        </authorList>
    </citation>
    <scope>NUCLEOTIDE SEQUENCE [LARGE SCALE GENOMIC DNA]</scope>
    <source>
        <strain evidence="2">ATCC MYA-3404 / T1</strain>
    </source>
</reference>
<gene>
    <name evidence="1" type="ORF">CTRG_05678</name>
</gene>
<protein>
    <submittedName>
        <fullName evidence="1">Uncharacterized protein</fullName>
    </submittedName>
</protein>
<evidence type="ECO:0000313" key="1">
    <source>
        <dbReference type="EMBL" id="EER30682.1"/>
    </source>
</evidence>
<accession>C5MHY5</accession>
<dbReference type="RefSeq" id="XP_002551380.1">
    <property type="nucleotide sequence ID" value="XM_002551334.1"/>
</dbReference>
<dbReference type="HOGENOM" id="CLU_1815555_0_0_1"/>
<dbReference type="VEuPathDB" id="FungiDB:CTRG_05678"/>
<proteinExistence type="predicted"/>